<gene>
    <name evidence="1" type="ORF">CEUSTIGMA_g11445.t1</name>
</gene>
<dbReference type="STRING" id="1157962.A0A250XMK5"/>
<organism evidence="1 2">
    <name type="scientific">Chlamydomonas eustigma</name>
    <dbReference type="NCBI Taxonomy" id="1157962"/>
    <lineage>
        <taxon>Eukaryota</taxon>
        <taxon>Viridiplantae</taxon>
        <taxon>Chlorophyta</taxon>
        <taxon>core chlorophytes</taxon>
        <taxon>Chlorophyceae</taxon>
        <taxon>CS clade</taxon>
        <taxon>Chlamydomonadales</taxon>
        <taxon>Chlamydomonadaceae</taxon>
        <taxon>Chlamydomonas</taxon>
    </lineage>
</organism>
<accession>A0A250XMK5</accession>
<name>A0A250XMK5_9CHLO</name>
<reference evidence="1 2" key="1">
    <citation type="submission" date="2017-08" db="EMBL/GenBank/DDBJ databases">
        <title>Acidophilic green algal genome provides insights into adaptation to an acidic environment.</title>
        <authorList>
            <person name="Hirooka S."/>
            <person name="Hirose Y."/>
            <person name="Kanesaki Y."/>
            <person name="Higuchi S."/>
            <person name="Fujiwara T."/>
            <person name="Onuma R."/>
            <person name="Era A."/>
            <person name="Ohbayashi R."/>
            <person name="Uzuka A."/>
            <person name="Nozaki H."/>
            <person name="Yoshikawa H."/>
            <person name="Miyagishima S.Y."/>
        </authorList>
    </citation>
    <scope>NUCLEOTIDE SEQUENCE [LARGE SCALE GENOMIC DNA]</scope>
    <source>
        <strain evidence="1 2">NIES-2499</strain>
    </source>
</reference>
<dbReference type="AlphaFoldDB" id="A0A250XMK5"/>
<evidence type="ECO:0000313" key="2">
    <source>
        <dbReference type="Proteomes" id="UP000232323"/>
    </source>
</evidence>
<keyword evidence="2" id="KW-1185">Reference proteome</keyword>
<dbReference type="EMBL" id="BEGY01000113">
    <property type="protein sequence ID" value="GAX84020.1"/>
    <property type="molecule type" value="Genomic_DNA"/>
</dbReference>
<dbReference type="OrthoDB" id="547145at2759"/>
<sequence length="152" mass="16550">MQVCYPNTAAKEEAATMAGPEGQEMSILEGCRTKVDPARLATCHSLTKDLLEASVRVWQPLSKWKVSEVKSGVRALPPRTSDGSIPLIGRLGGKQSWWFICGLGARGLVYHAWLASIIAGAMIKNDEDQIQPEELLAWKVVVASGEVKFDTV</sequence>
<proteinExistence type="predicted"/>
<evidence type="ECO:0000313" key="1">
    <source>
        <dbReference type="EMBL" id="GAX84020.1"/>
    </source>
</evidence>
<dbReference type="Gene3D" id="3.50.50.60">
    <property type="entry name" value="FAD/NAD(P)-binding domain"/>
    <property type="match status" value="1"/>
</dbReference>
<protein>
    <recommendedName>
        <fullName evidence="3">FAD dependent oxidoreductase domain-containing protein</fullName>
    </recommendedName>
</protein>
<dbReference type="InterPro" id="IPR036188">
    <property type="entry name" value="FAD/NAD-bd_sf"/>
</dbReference>
<dbReference type="Proteomes" id="UP000232323">
    <property type="component" value="Unassembled WGS sequence"/>
</dbReference>
<evidence type="ECO:0008006" key="3">
    <source>
        <dbReference type="Google" id="ProtNLM"/>
    </source>
</evidence>
<dbReference type="Gene3D" id="3.30.9.10">
    <property type="entry name" value="D-Amino Acid Oxidase, subunit A, domain 2"/>
    <property type="match status" value="1"/>
</dbReference>
<comment type="caution">
    <text evidence="1">The sequence shown here is derived from an EMBL/GenBank/DDBJ whole genome shotgun (WGS) entry which is preliminary data.</text>
</comment>